<accession>A0ABY6NXF2</accession>
<dbReference type="PANTHER" id="PTHR30522">
    <property type="entry name" value="NUCLEOSIDE TRIPHOSPHATE PYROPHOSPHOHYDROLASE"/>
    <property type="match status" value="1"/>
</dbReference>
<proteinExistence type="predicted"/>
<reference evidence="2" key="1">
    <citation type="submission" date="2022-10" db="EMBL/GenBank/DDBJ databases">
        <title>Rhodococcus sp.75.</title>
        <authorList>
            <person name="Sun M."/>
        </authorList>
    </citation>
    <scope>NUCLEOTIDE SEQUENCE</scope>
    <source>
        <strain evidence="2">75</strain>
    </source>
</reference>
<evidence type="ECO:0000259" key="1">
    <source>
        <dbReference type="Pfam" id="PF03819"/>
    </source>
</evidence>
<dbReference type="PANTHER" id="PTHR30522:SF0">
    <property type="entry name" value="NUCLEOSIDE TRIPHOSPHATE PYROPHOSPHOHYDROLASE"/>
    <property type="match status" value="1"/>
</dbReference>
<organism evidence="2 3">
    <name type="scientific">Rhodococcus antarcticus</name>
    <dbReference type="NCBI Taxonomy" id="2987751"/>
    <lineage>
        <taxon>Bacteria</taxon>
        <taxon>Bacillati</taxon>
        <taxon>Actinomycetota</taxon>
        <taxon>Actinomycetes</taxon>
        <taxon>Mycobacteriales</taxon>
        <taxon>Nocardiaceae</taxon>
        <taxon>Rhodococcus</taxon>
    </lineage>
</organism>
<dbReference type="Pfam" id="PF03819">
    <property type="entry name" value="MazG"/>
    <property type="match status" value="1"/>
</dbReference>
<dbReference type="CDD" id="cd11528">
    <property type="entry name" value="NTP-PPase_MazG_Nterm"/>
    <property type="match status" value="1"/>
</dbReference>
<gene>
    <name evidence="2" type="ORF">RHODO2019_12960</name>
</gene>
<sequence length="285" mass="29851">MTVVLLDPRWPGVVPVAALALLRGPVQVTADVAVEGLGLEVVATGGVLVSSDAAHPEVLRRTAAGEDVVAASPPPGIALLDAVAVMDRLRSPGGCPWDAEQTHESLRRYLVEECYELLDALASGVREDVVEELGDVLLQVLFHARVAEDFTVDDVATGLVAKLVHRHPHVFAGSEVVAGAVAQELRWDELKAVEKKRASAVDGVALAQPALALAAKLVSRAGRAGLPDELVPGPLRGLDGDAEDTLREAALAFAADVRVAEQSARGAGLDPSRLTGVEWSTHWPG</sequence>
<dbReference type="Proteomes" id="UP001164965">
    <property type="component" value="Chromosome"/>
</dbReference>
<dbReference type="EMBL" id="CP110615">
    <property type="protein sequence ID" value="UZJ24074.1"/>
    <property type="molecule type" value="Genomic_DNA"/>
</dbReference>
<keyword evidence="3" id="KW-1185">Reference proteome</keyword>
<dbReference type="Gene3D" id="1.10.287.1080">
    <property type="entry name" value="MazG-like"/>
    <property type="match status" value="1"/>
</dbReference>
<protein>
    <submittedName>
        <fullName evidence="2">MazG family protein</fullName>
    </submittedName>
</protein>
<dbReference type="SUPFAM" id="SSF101386">
    <property type="entry name" value="all-alpha NTP pyrophosphatases"/>
    <property type="match status" value="1"/>
</dbReference>
<evidence type="ECO:0000313" key="3">
    <source>
        <dbReference type="Proteomes" id="UP001164965"/>
    </source>
</evidence>
<dbReference type="InterPro" id="IPR011551">
    <property type="entry name" value="NTP_PyrPHydrolase_MazG"/>
</dbReference>
<feature type="domain" description="NTP pyrophosphohydrolase MazG-like" evidence="1">
    <location>
        <begin position="101"/>
        <end position="171"/>
    </location>
</feature>
<dbReference type="InterPro" id="IPR004518">
    <property type="entry name" value="MazG-like_dom"/>
</dbReference>
<dbReference type="RefSeq" id="WP_265382181.1">
    <property type="nucleotide sequence ID" value="NZ_CP110615.1"/>
</dbReference>
<evidence type="ECO:0000313" key="2">
    <source>
        <dbReference type="EMBL" id="UZJ24074.1"/>
    </source>
</evidence>
<name>A0ABY6NXF2_9NOCA</name>
<dbReference type="InterPro" id="IPR048015">
    <property type="entry name" value="NTP-PPase_MazG-like_N"/>
</dbReference>